<organism evidence="1 2">
    <name type="scientific">Lipomyces starkeyi NRRL Y-11557</name>
    <dbReference type="NCBI Taxonomy" id="675824"/>
    <lineage>
        <taxon>Eukaryota</taxon>
        <taxon>Fungi</taxon>
        <taxon>Dikarya</taxon>
        <taxon>Ascomycota</taxon>
        <taxon>Saccharomycotina</taxon>
        <taxon>Lipomycetes</taxon>
        <taxon>Lipomycetales</taxon>
        <taxon>Lipomycetaceae</taxon>
        <taxon>Lipomyces</taxon>
    </lineage>
</organism>
<dbReference type="Proteomes" id="UP000094385">
    <property type="component" value="Unassembled WGS sequence"/>
</dbReference>
<evidence type="ECO:0000313" key="1">
    <source>
        <dbReference type="EMBL" id="ODQ72892.1"/>
    </source>
</evidence>
<dbReference type="AlphaFoldDB" id="A0A1E3Q6W0"/>
<evidence type="ECO:0000313" key="2">
    <source>
        <dbReference type="Proteomes" id="UP000094385"/>
    </source>
</evidence>
<name>A0A1E3Q6W0_LIPST</name>
<accession>A0A1E3Q6W0</accession>
<dbReference type="OrthoDB" id="648861at2759"/>
<dbReference type="EMBL" id="KV454294">
    <property type="protein sequence ID" value="ODQ72892.1"/>
    <property type="molecule type" value="Genomic_DNA"/>
</dbReference>
<dbReference type="STRING" id="675824.A0A1E3Q6W0"/>
<protein>
    <submittedName>
        <fullName evidence="1">Uncharacterized protein</fullName>
    </submittedName>
</protein>
<keyword evidence="2" id="KW-1185">Reference proteome</keyword>
<proteinExistence type="predicted"/>
<reference evidence="1 2" key="1">
    <citation type="journal article" date="2016" name="Proc. Natl. Acad. Sci. U.S.A.">
        <title>Comparative genomics of biotechnologically important yeasts.</title>
        <authorList>
            <person name="Riley R."/>
            <person name="Haridas S."/>
            <person name="Wolfe K.H."/>
            <person name="Lopes M.R."/>
            <person name="Hittinger C.T."/>
            <person name="Goeker M."/>
            <person name="Salamov A.A."/>
            <person name="Wisecaver J.H."/>
            <person name="Long T.M."/>
            <person name="Calvey C.H."/>
            <person name="Aerts A.L."/>
            <person name="Barry K.W."/>
            <person name="Choi C."/>
            <person name="Clum A."/>
            <person name="Coughlan A.Y."/>
            <person name="Deshpande S."/>
            <person name="Douglass A.P."/>
            <person name="Hanson S.J."/>
            <person name="Klenk H.-P."/>
            <person name="LaButti K.M."/>
            <person name="Lapidus A."/>
            <person name="Lindquist E.A."/>
            <person name="Lipzen A.M."/>
            <person name="Meier-Kolthoff J.P."/>
            <person name="Ohm R.A."/>
            <person name="Otillar R.P."/>
            <person name="Pangilinan J.L."/>
            <person name="Peng Y."/>
            <person name="Rokas A."/>
            <person name="Rosa C.A."/>
            <person name="Scheuner C."/>
            <person name="Sibirny A.A."/>
            <person name="Slot J.C."/>
            <person name="Stielow J.B."/>
            <person name="Sun H."/>
            <person name="Kurtzman C.P."/>
            <person name="Blackwell M."/>
            <person name="Grigoriev I.V."/>
            <person name="Jeffries T.W."/>
        </authorList>
    </citation>
    <scope>NUCLEOTIDE SEQUENCE [LARGE SCALE GENOMIC DNA]</scope>
    <source>
        <strain evidence="1 2">NRRL Y-11557</strain>
    </source>
</reference>
<sequence>MGFQRPWPPVARRIEAWLMVMHAKALHLGGRGLLAPKVHSLLLDNAQSISCFSLLDHHLDLTTAFSSILFEFFVDTQKLSMQISGLIGITVQEDFLQMKLRSS</sequence>
<gene>
    <name evidence="1" type="ORF">LIPSTDRAFT_278185</name>
</gene>